<keyword evidence="2" id="KW-1133">Transmembrane helix</keyword>
<accession>A0ABT6C4Y6</accession>
<keyword evidence="2" id="KW-0472">Membrane</keyword>
<proteinExistence type="predicted"/>
<dbReference type="Proteomes" id="UP001528912">
    <property type="component" value="Unassembled WGS sequence"/>
</dbReference>
<evidence type="ECO:0000256" key="2">
    <source>
        <dbReference type="SAM" id="Phobius"/>
    </source>
</evidence>
<evidence type="ECO:0000313" key="4">
    <source>
        <dbReference type="Proteomes" id="UP001528912"/>
    </source>
</evidence>
<feature type="transmembrane region" description="Helical" evidence="2">
    <location>
        <begin position="198"/>
        <end position="215"/>
    </location>
</feature>
<dbReference type="EMBL" id="JAROAV010000023">
    <property type="protein sequence ID" value="MDF8263947.1"/>
    <property type="molecule type" value="Genomic_DNA"/>
</dbReference>
<reference evidence="3 4" key="1">
    <citation type="submission" date="2023-03" db="EMBL/GenBank/DDBJ databases">
        <title>YIM 133296 draft genome.</title>
        <authorList>
            <person name="Xiong L."/>
        </authorList>
    </citation>
    <scope>NUCLEOTIDE SEQUENCE [LARGE SCALE GENOMIC DNA]</scope>
    <source>
        <strain evidence="3 4">YIM 133296</strain>
    </source>
</reference>
<keyword evidence="2" id="KW-0812">Transmembrane</keyword>
<evidence type="ECO:0000313" key="3">
    <source>
        <dbReference type="EMBL" id="MDF8263947.1"/>
    </source>
</evidence>
<name>A0ABT6C4Y6_9MICO</name>
<dbReference type="RefSeq" id="WP_277191573.1">
    <property type="nucleotide sequence ID" value="NZ_JAROAV010000023.1"/>
</dbReference>
<gene>
    <name evidence="3" type="ORF">P4R38_06805</name>
</gene>
<evidence type="ECO:0000256" key="1">
    <source>
        <dbReference type="SAM" id="MobiDB-lite"/>
    </source>
</evidence>
<feature type="region of interest" description="Disordered" evidence="1">
    <location>
        <begin position="58"/>
        <end position="81"/>
    </location>
</feature>
<feature type="region of interest" description="Disordered" evidence="1">
    <location>
        <begin position="221"/>
        <end position="274"/>
    </location>
</feature>
<organism evidence="3 4">
    <name type="scientific">Luteipulveratus flavus</name>
    <dbReference type="NCBI Taxonomy" id="3031728"/>
    <lineage>
        <taxon>Bacteria</taxon>
        <taxon>Bacillati</taxon>
        <taxon>Actinomycetota</taxon>
        <taxon>Actinomycetes</taxon>
        <taxon>Micrococcales</taxon>
        <taxon>Dermacoccaceae</taxon>
        <taxon>Luteipulveratus</taxon>
    </lineage>
</organism>
<keyword evidence="4" id="KW-1185">Reference proteome</keyword>
<sequence length="274" mass="28174">MPFRKSRSEKVRDRADDLTSAAVDALGSVKEKVTPYVEDAVDRAAPAARAALDKAKDTAAPVAERTKEAAQPKVHTVISRAKDSDAREKVAAFAVPAKDKVAAAAAPAKDKVAASAAPAREKAAAFAAPAIEKAQDAGLTKDQASSLFSDEWMPRIQNAIAAAAATTSAAVAKLPEPAQDTVARVAPGVVKRKKKGKLLIAVGVIALAGAAALYVSGQQKKKSDPWHQAEPNQEPTPVNPTQASTGDLVGDTERATQAELAGPGGATRGRHSAG</sequence>
<protein>
    <submittedName>
        <fullName evidence="3">Uncharacterized protein</fullName>
    </submittedName>
</protein>
<comment type="caution">
    <text evidence="3">The sequence shown here is derived from an EMBL/GenBank/DDBJ whole genome shotgun (WGS) entry which is preliminary data.</text>
</comment>
<feature type="compositionally biased region" description="Polar residues" evidence="1">
    <location>
        <begin position="230"/>
        <end position="245"/>
    </location>
</feature>